<organism evidence="2 3">
    <name type="scientific">Haloplanus rubicundus</name>
    <dbReference type="NCBI Taxonomy" id="1547898"/>
    <lineage>
        <taxon>Archaea</taxon>
        <taxon>Methanobacteriati</taxon>
        <taxon>Methanobacteriota</taxon>
        <taxon>Stenosarchaea group</taxon>
        <taxon>Halobacteria</taxon>
        <taxon>Halobacteriales</taxon>
        <taxon>Haloferacaceae</taxon>
        <taxon>Haloplanus</taxon>
    </lineage>
</organism>
<evidence type="ECO:0000256" key="1">
    <source>
        <dbReference type="SAM" id="MobiDB-lite"/>
    </source>
</evidence>
<dbReference type="EMBL" id="CP031150">
    <property type="protein sequence ID" value="AXG05287.1"/>
    <property type="molecule type" value="Genomic_DNA"/>
</dbReference>
<gene>
    <name evidence="2" type="ORF">DU500_01955</name>
</gene>
<feature type="region of interest" description="Disordered" evidence="1">
    <location>
        <begin position="30"/>
        <end position="67"/>
    </location>
</feature>
<dbReference type="KEGG" id="haj:DU500_01955"/>
<name>A0A345DZB5_9EURY</name>
<keyword evidence="3" id="KW-1185">Reference proteome</keyword>
<reference evidence="2 3" key="1">
    <citation type="submission" date="2018-07" db="EMBL/GenBank/DDBJ databases">
        <title>Genome sequences of Haloplanus sp. CBA1113.</title>
        <authorList>
            <person name="Kim Y.B."/>
            <person name="Roh S.W."/>
        </authorList>
    </citation>
    <scope>NUCLEOTIDE SEQUENCE [LARGE SCALE GENOMIC DNA]</scope>
    <source>
        <strain evidence="2 3">CBA1113</strain>
    </source>
</reference>
<feature type="compositionally biased region" description="Basic and acidic residues" evidence="1">
    <location>
        <begin position="45"/>
        <end position="54"/>
    </location>
</feature>
<sequence>MIPPAVVTIMNRRTLLRAAPLLALSGCVGTGGGGDNGGGDDDDEPTRVTDRSFEDTGGCSNAETATVDESDGEVRIDGCVTGPNGCAVAALDSATVVDGALEVVVTTERDAPPDVACTEALVYRAYAATITLDGAVSSVRVVHDAPGGRETVVDTAA</sequence>
<proteinExistence type="predicted"/>
<accession>A0A345DZB5</accession>
<dbReference type="AlphaFoldDB" id="A0A345DZB5"/>
<dbReference type="Proteomes" id="UP000253273">
    <property type="component" value="Chromosome"/>
</dbReference>
<evidence type="ECO:0000313" key="3">
    <source>
        <dbReference type="Proteomes" id="UP000253273"/>
    </source>
</evidence>
<evidence type="ECO:0000313" key="2">
    <source>
        <dbReference type="EMBL" id="AXG05287.1"/>
    </source>
</evidence>
<protein>
    <submittedName>
        <fullName evidence="2">Uncharacterized protein</fullName>
    </submittedName>
</protein>